<evidence type="ECO:0000313" key="1">
    <source>
        <dbReference type="EMBL" id="CAL1697940.1"/>
    </source>
</evidence>
<sequence length="127" mass="14474">MRMDIRAGHINSSHSRTRSLHDSLSTGVIHYFPQPDTSGDQLLWDSEDSLIPFHRGDFVALPIPRIKYDHMSMCIHTYSRCCRSSSSLQPILKGRRSRVQVSIVVLSMPFCIRLAPRDSRPSIMHLG</sequence>
<accession>A0ABP1CQH6</accession>
<reference evidence="2" key="1">
    <citation type="submission" date="2024-04" db="EMBL/GenBank/DDBJ databases">
        <authorList>
            <person name="Shaw F."/>
            <person name="Minotto A."/>
        </authorList>
    </citation>
    <scope>NUCLEOTIDE SEQUENCE [LARGE SCALE GENOMIC DNA]</scope>
</reference>
<name>A0ABP1CQH6_9APHY</name>
<keyword evidence="2" id="KW-1185">Reference proteome</keyword>
<proteinExistence type="predicted"/>
<organism evidence="1 2">
    <name type="scientific">Somion occarium</name>
    <dbReference type="NCBI Taxonomy" id="3059160"/>
    <lineage>
        <taxon>Eukaryota</taxon>
        <taxon>Fungi</taxon>
        <taxon>Dikarya</taxon>
        <taxon>Basidiomycota</taxon>
        <taxon>Agaricomycotina</taxon>
        <taxon>Agaricomycetes</taxon>
        <taxon>Polyporales</taxon>
        <taxon>Cerrenaceae</taxon>
        <taxon>Somion</taxon>
    </lineage>
</organism>
<dbReference type="Proteomes" id="UP001497453">
    <property type="component" value="Chromosome 10"/>
</dbReference>
<evidence type="ECO:0000313" key="2">
    <source>
        <dbReference type="Proteomes" id="UP001497453"/>
    </source>
</evidence>
<protein>
    <submittedName>
        <fullName evidence="1">Uncharacterized protein</fullName>
    </submittedName>
</protein>
<dbReference type="EMBL" id="OZ037953">
    <property type="protein sequence ID" value="CAL1697940.1"/>
    <property type="molecule type" value="Genomic_DNA"/>
</dbReference>
<gene>
    <name evidence="1" type="ORF">GFSPODELE1_LOCUS1925</name>
</gene>